<dbReference type="PANTHER" id="PTHR13055:SF12">
    <property type="entry name" value="LD40707P"/>
    <property type="match status" value="1"/>
</dbReference>
<proteinExistence type="predicted"/>
<evidence type="ECO:0000256" key="1">
    <source>
        <dbReference type="ARBA" id="ARBA00004479"/>
    </source>
</evidence>
<sequence>MEHLRFISIIFTIIFTLVSSFLTDETTYVQNDFTRQNEPREETDQHLSTLFVIEQRKMYANYFLVDIKNEIIDKSVVYMPELDKSIKVQLPFDFKVYGHNVKEVEVLREGGIQSVDPNLKWDAIPLRIKTFEEFTQCPIRFLFDDASLSIQWEFGYNNCQNGTELSFQLNINANGRIDFIYTEIPFGNLKDVADNFGVSFEFKVPGSNDSFDLGLQLKVNETNIKNNTAIFSVPMLLCTNYLDRCSCLVEARNANPPLLCYWCPAIGICSSRNDFLKETWQEYACDEPRSYPDPDIDNPGHIKFQHENFDNGFGTFNINFKEDAEKFRTMDLLRCLLILLTTTVNLISSIPTNSRNNIRPSNLERYIAPTVKTDQYSSTQYIIEKREIYEKGFWVNMENEMNKSVIYMPEFSSMLVQLPFDFEVYGHNVREVEVLREGGIKSADPDLQWDATPLRINTIDDFTPSQIRFSFEGGSLTIQWEFRYHYCINETELSFQLKIYDDGRIDFLYKKLPFGNLKNAPFPDIANNFGVSYKFKVPGTNDTFTLGPQLIVNETDITENTIIFFGPLPLCTNFLDRNSCITVGNFRPPLLPCFWCPAIGICSSTEDFLKEVWNDNGCEPRHSPGRGKYDQEHSSKRRDISTINILLNIAMMIIAQLPLRLS</sequence>
<reference evidence="6 7" key="1">
    <citation type="submission" date="2020-04" db="EMBL/GenBank/DDBJ databases">
        <authorList>
            <person name="Alioto T."/>
            <person name="Alioto T."/>
            <person name="Gomez Garrido J."/>
        </authorList>
    </citation>
    <scope>NUCLEOTIDE SEQUENCE [LARGE SCALE GENOMIC DNA]</scope>
</reference>
<feature type="signal peptide" evidence="5">
    <location>
        <begin position="1"/>
        <end position="20"/>
    </location>
</feature>
<gene>
    <name evidence="6" type="ORF">CLODIP_2_CD00486</name>
</gene>
<organism evidence="6 7">
    <name type="scientific">Cloeon dipterum</name>
    <dbReference type="NCBI Taxonomy" id="197152"/>
    <lineage>
        <taxon>Eukaryota</taxon>
        <taxon>Metazoa</taxon>
        <taxon>Ecdysozoa</taxon>
        <taxon>Arthropoda</taxon>
        <taxon>Hexapoda</taxon>
        <taxon>Insecta</taxon>
        <taxon>Pterygota</taxon>
        <taxon>Palaeoptera</taxon>
        <taxon>Ephemeroptera</taxon>
        <taxon>Pisciforma</taxon>
        <taxon>Baetidae</taxon>
        <taxon>Cloeon</taxon>
    </lineage>
</organism>
<dbReference type="AlphaFoldDB" id="A0A8S1CSM7"/>
<evidence type="ECO:0000313" key="6">
    <source>
        <dbReference type="EMBL" id="CAB3371816.1"/>
    </source>
</evidence>
<comment type="subcellular location">
    <subcellularLocation>
        <location evidence="1">Membrane</location>
        <topology evidence="1">Single-pass type I membrane protein</topology>
    </subcellularLocation>
</comment>
<evidence type="ECO:0000256" key="5">
    <source>
        <dbReference type="SAM" id="SignalP"/>
    </source>
</evidence>
<dbReference type="GO" id="GO:0016020">
    <property type="term" value="C:membrane"/>
    <property type="evidence" value="ECO:0007669"/>
    <property type="project" value="UniProtKB-SubCell"/>
</dbReference>
<evidence type="ECO:0000256" key="2">
    <source>
        <dbReference type="ARBA" id="ARBA00022692"/>
    </source>
</evidence>
<comment type="caution">
    <text evidence="6">The sequence shown here is derived from an EMBL/GenBank/DDBJ whole genome shotgun (WGS) entry which is preliminary data.</text>
</comment>
<keyword evidence="4" id="KW-1133">Transmembrane helix</keyword>
<name>A0A8S1CSM7_9INSE</name>
<dbReference type="InterPro" id="IPR031152">
    <property type="entry name" value="PLXDC"/>
</dbReference>
<protein>
    <submittedName>
        <fullName evidence="6">Uncharacterized protein</fullName>
    </submittedName>
</protein>
<feature type="chain" id="PRO_5035854490" evidence="5">
    <location>
        <begin position="21"/>
        <end position="662"/>
    </location>
</feature>
<accession>A0A8S1CSM7</accession>
<evidence type="ECO:0000256" key="4">
    <source>
        <dbReference type="ARBA" id="ARBA00022989"/>
    </source>
</evidence>
<keyword evidence="2" id="KW-0812">Transmembrane</keyword>
<keyword evidence="7" id="KW-1185">Reference proteome</keyword>
<evidence type="ECO:0000313" key="7">
    <source>
        <dbReference type="Proteomes" id="UP000494165"/>
    </source>
</evidence>
<keyword evidence="3 5" id="KW-0732">Signal</keyword>
<dbReference type="EMBL" id="CADEPI010000066">
    <property type="protein sequence ID" value="CAB3371816.1"/>
    <property type="molecule type" value="Genomic_DNA"/>
</dbReference>
<dbReference type="Proteomes" id="UP000494165">
    <property type="component" value="Unassembled WGS sequence"/>
</dbReference>
<keyword evidence="4" id="KW-0472">Membrane</keyword>
<dbReference type="PANTHER" id="PTHR13055">
    <property type="entry name" value="TUMOR ENDOTHELIAL MARKER 7 RELATED"/>
    <property type="match status" value="1"/>
</dbReference>
<evidence type="ECO:0000256" key="3">
    <source>
        <dbReference type="ARBA" id="ARBA00022729"/>
    </source>
</evidence>